<dbReference type="AlphaFoldDB" id="A0A8J3H6Q1"/>
<feature type="signal peptide" evidence="1">
    <location>
        <begin position="1"/>
        <end position="24"/>
    </location>
</feature>
<protein>
    <submittedName>
        <fullName evidence="2">Uncharacterized protein</fullName>
    </submittedName>
</protein>
<organism evidence="2 3">
    <name type="scientific">Pseudodonghicola xiamenensis</name>
    <dbReference type="NCBI Taxonomy" id="337702"/>
    <lineage>
        <taxon>Bacteria</taxon>
        <taxon>Pseudomonadati</taxon>
        <taxon>Pseudomonadota</taxon>
        <taxon>Alphaproteobacteria</taxon>
        <taxon>Rhodobacterales</taxon>
        <taxon>Paracoccaceae</taxon>
        <taxon>Pseudodonghicola</taxon>
    </lineage>
</organism>
<dbReference type="Proteomes" id="UP000611500">
    <property type="component" value="Unassembled WGS sequence"/>
</dbReference>
<evidence type="ECO:0000313" key="2">
    <source>
        <dbReference type="EMBL" id="GHG93561.1"/>
    </source>
</evidence>
<dbReference type="RefSeq" id="WP_051312703.1">
    <property type="nucleotide sequence ID" value="NZ_BNAP01000011.1"/>
</dbReference>
<evidence type="ECO:0000313" key="3">
    <source>
        <dbReference type="Proteomes" id="UP000611500"/>
    </source>
</evidence>
<proteinExistence type="predicted"/>
<feature type="chain" id="PRO_5035205878" evidence="1">
    <location>
        <begin position="25"/>
        <end position="114"/>
    </location>
</feature>
<sequence>MKAPALCAALALALPLLSAPQLSAGPLFTTTPEAQVVTVWGRNWTVAPDANKPGFWRATRDWNNLDPFGQPARLRTAQAMQAFHAATGCKAIYSSMYQTITGDVLSELDCPLTE</sequence>
<dbReference type="EMBL" id="BNAP01000011">
    <property type="protein sequence ID" value="GHG93561.1"/>
    <property type="molecule type" value="Genomic_DNA"/>
</dbReference>
<keyword evidence="1" id="KW-0732">Signal</keyword>
<evidence type="ECO:0000256" key="1">
    <source>
        <dbReference type="SAM" id="SignalP"/>
    </source>
</evidence>
<accession>A0A8J3H6Q1</accession>
<reference evidence="2" key="2">
    <citation type="submission" date="2020-09" db="EMBL/GenBank/DDBJ databases">
        <authorList>
            <person name="Sun Q."/>
            <person name="Zhou Y."/>
        </authorList>
    </citation>
    <scope>NUCLEOTIDE SEQUENCE</scope>
    <source>
        <strain evidence="2">CGMCC 1.7081</strain>
    </source>
</reference>
<keyword evidence="3" id="KW-1185">Reference proteome</keyword>
<gene>
    <name evidence="2" type="ORF">GCM10010961_26120</name>
</gene>
<name>A0A8J3H6Q1_9RHOB</name>
<reference evidence="2" key="1">
    <citation type="journal article" date="2014" name="Int. J. Syst. Evol. Microbiol.">
        <title>Complete genome sequence of Corynebacterium casei LMG S-19264T (=DSM 44701T), isolated from a smear-ripened cheese.</title>
        <authorList>
            <consortium name="US DOE Joint Genome Institute (JGI-PGF)"/>
            <person name="Walter F."/>
            <person name="Albersmeier A."/>
            <person name="Kalinowski J."/>
            <person name="Ruckert C."/>
        </authorList>
    </citation>
    <scope>NUCLEOTIDE SEQUENCE</scope>
    <source>
        <strain evidence="2">CGMCC 1.7081</strain>
    </source>
</reference>
<comment type="caution">
    <text evidence="2">The sequence shown here is derived from an EMBL/GenBank/DDBJ whole genome shotgun (WGS) entry which is preliminary data.</text>
</comment>